<dbReference type="Proteomes" id="UP000299102">
    <property type="component" value="Unassembled WGS sequence"/>
</dbReference>
<gene>
    <name evidence="2" type="ORF">EVAR_77228_1</name>
</gene>
<proteinExistence type="predicted"/>
<dbReference type="AlphaFoldDB" id="A0A4C1T5L5"/>
<name>A0A4C1T5L5_EUMVA</name>
<evidence type="ECO:0000313" key="3">
    <source>
        <dbReference type="Proteomes" id="UP000299102"/>
    </source>
</evidence>
<accession>A0A4C1T5L5</accession>
<protein>
    <submittedName>
        <fullName evidence="2">Uncharacterized protein</fullName>
    </submittedName>
</protein>
<sequence length="94" mass="11010">MFVTPMIWREPRNHHDDCHFCVVKINGINPENRNKRSYPILSSAQRPRLKSREVQSSTSKSSDDANPGEPERNTSSEDFESDYFSQEPQPFRRI</sequence>
<evidence type="ECO:0000256" key="1">
    <source>
        <dbReference type="SAM" id="MobiDB-lite"/>
    </source>
</evidence>
<evidence type="ECO:0000313" key="2">
    <source>
        <dbReference type="EMBL" id="GBP08561.1"/>
    </source>
</evidence>
<keyword evidence="3" id="KW-1185">Reference proteome</keyword>
<dbReference type="OrthoDB" id="7890494at2759"/>
<dbReference type="EMBL" id="BGZK01000031">
    <property type="protein sequence ID" value="GBP08561.1"/>
    <property type="molecule type" value="Genomic_DNA"/>
</dbReference>
<reference evidence="2 3" key="1">
    <citation type="journal article" date="2019" name="Commun. Biol.">
        <title>The bagworm genome reveals a unique fibroin gene that provides high tensile strength.</title>
        <authorList>
            <person name="Kono N."/>
            <person name="Nakamura H."/>
            <person name="Ohtoshi R."/>
            <person name="Tomita M."/>
            <person name="Numata K."/>
            <person name="Arakawa K."/>
        </authorList>
    </citation>
    <scope>NUCLEOTIDE SEQUENCE [LARGE SCALE GENOMIC DNA]</scope>
</reference>
<feature type="region of interest" description="Disordered" evidence="1">
    <location>
        <begin position="32"/>
        <end position="94"/>
    </location>
</feature>
<comment type="caution">
    <text evidence="2">The sequence shown here is derived from an EMBL/GenBank/DDBJ whole genome shotgun (WGS) entry which is preliminary data.</text>
</comment>
<organism evidence="2 3">
    <name type="scientific">Eumeta variegata</name>
    <name type="common">Bagworm moth</name>
    <name type="synonym">Eumeta japonica</name>
    <dbReference type="NCBI Taxonomy" id="151549"/>
    <lineage>
        <taxon>Eukaryota</taxon>
        <taxon>Metazoa</taxon>
        <taxon>Ecdysozoa</taxon>
        <taxon>Arthropoda</taxon>
        <taxon>Hexapoda</taxon>
        <taxon>Insecta</taxon>
        <taxon>Pterygota</taxon>
        <taxon>Neoptera</taxon>
        <taxon>Endopterygota</taxon>
        <taxon>Lepidoptera</taxon>
        <taxon>Glossata</taxon>
        <taxon>Ditrysia</taxon>
        <taxon>Tineoidea</taxon>
        <taxon>Psychidae</taxon>
        <taxon>Oiketicinae</taxon>
        <taxon>Eumeta</taxon>
    </lineage>
</organism>